<dbReference type="EMBL" id="CP053697">
    <property type="protein sequence ID" value="QKE65245.1"/>
    <property type="molecule type" value="Genomic_DNA"/>
</dbReference>
<evidence type="ECO:0000313" key="2">
    <source>
        <dbReference type="EMBL" id="QKE65245.1"/>
    </source>
</evidence>
<protein>
    <submittedName>
        <fullName evidence="2">Transcriptional regulator</fullName>
    </submittedName>
</protein>
<dbReference type="AlphaFoldDB" id="A0A6M8G8S2"/>
<dbReference type="NCBIfam" id="NF046101">
    <property type="entry name" value="PA3496_fam"/>
    <property type="match status" value="1"/>
</dbReference>
<reference evidence="2" key="1">
    <citation type="submission" date="2020-07" db="EMBL/GenBank/DDBJ databases">
        <title>Nitrate ammonifying Pseudomonas campi sp. nov. isolated from German agricultural grassland.</title>
        <authorList>
            <person name="Timsy T."/>
            <person name="Ulrich A."/>
            <person name="Spanner T."/>
            <person name="Foesel B."/>
            <person name="Kolb S."/>
            <person name="Horn M.A."/>
            <person name="Behrendt U."/>
        </authorList>
    </citation>
    <scope>NUCLEOTIDE SEQUENCE</scope>
    <source>
        <strain evidence="2">S1-A32-2</strain>
    </source>
</reference>
<organism evidence="2 3">
    <name type="scientific">Aquipseudomonas campi</name>
    <dbReference type="NCBI Taxonomy" id="2731681"/>
    <lineage>
        <taxon>Bacteria</taxon>
        <taxon>Pseudomonadati</taxon>
        <taxon>Pseudomonadota</taxon>
        <taxon>Gammaproteobacteria</taxon>
        <taxon>Pseudomonadales</taxon>
        <taxon>Pseudomonadaceae</taxon>
        <taxon>Aquipseudomonas</taxon>
    </lineage>
</organism>
<evidence type="ECO:0000256" key="1">
    <source>
        <dbReference type="SAM" id="MobiDB-lite"/>
    </source>
</evidence>
<name>A0A6M8G8S2_9GAMM</name>
<sequence>MSRHHADQQHSASRTRRQQEDLRRMQFRRAIEDYSEQRRLSQEVADFPELIAANYLTTLQSAQPRSARPER</sequence>
<proteinExistence type="predicted"/>
<dbReference type="Proteomes" id="UP000501379">
    <property type="component" value="Chromosome"/>
</dbReference>
<dbReference type="KEGG" id="pcam:HNE05_18415"/>
<gene>
    <name evidence="2" type="ORF">HNE05_18415</name>
</gene>
<keyword evidence="3" id="KW-1185">Reference proteome</keyword>
<feature type="region of interest" description="Disordered" evidence="1">
    <location>
        <begin position="1"/>
        <end position="24"/>
    </location>
</feature>
<dbReference type="RefSeq" id="WP_173210961.1">
    <property type="nucleotide sequence ID" value="NZ_CP053697.2"/>
</dbReference>
<evidence type="ECO:0000313" key="3">
    <source>
        <dbReference type="Proteomes" id="UP000501379"/>
    </source>
</evidence>
<dbReference type="InterPro" id="IPR058059">
    <property type="entry name" value="PA3496-like"/>
</dbReference>
<accession>A0A6M8G8S2</accession>